<dbReference type="AlphaFoldDB" id="A0A7K1XSI2"/>
<dbReference type="RefSeq" id="WP_160904938.1">
    <property type="nucleotide sequence ID" value="NZ_WVHS01000001.1"/>
</dbReference>
<keyword evidence="3" id="KW-1185">Reference proteome</keyword>
<dbReference type="Proteomes" id="UP000451233">
    <property type="component" value="Unassembled WGS sequence"/>
</dbReference>
<keyword evidence="1" id="KW-0732">Signal</keyword>
<gene>
    <name evidence="2" type="ORF">GS398_01315</name>
</gene>
<comment type="caution">
    <text evidence="2">The sequence shown here is derived from an EMBL/GenBank/DDBJ whole genome shotgun (WGS) entry which is preliminary data.</text>
</comment>
<dbReference type="EMBL" id="WVHS01000001">
    <property type="protein sequence ID" value="MXV13924.1"/>
    <property type="molecule type" value="Genomic_DNA"/>
</dbReference>
<protein>
    <recommendedName>
        <fullName evidence="4">DUF3108 domain-containing protein</fullName>
    </recommendedName>
</protein>
<organism evidence="2 3">
    <name type="scientific">Hufsiella ginkgonis</name>
    <dbReference type="NCBI Taxonomy" id="2695274"/>
    <lineage>
        <taxon>Bacteria</taxon>
        <taxon>Pseudomonadati</taxon>
        <taxon>Bacteroidota</taxon>
        <taxon>Sphingobacteriia</taxon>
        <taxon>Sphingobacteriales</taxon>
        <taxon>Sphingobacteriaceae</taxon>
        <taxon>Hufsiella</taxon>
    </lineage>
</organism>
<feature type="signal peptide" evidence="1">
    <location>
        <begin position="1"/>
        <end position="22"/>
    </location>
</feature>
<evidence type="ECO:0000313" key="3">
    <source>
        <dbReference type="Proteomes" id="UP000451233"/>
    </source>
</evidence>
<evidence type="ECO:0000256" key="1">
    <source>
        <dbReference type="SAM" id="SignalP"/>
    </source>
</evidence>
<evidence type="ECO:0000313" key="2">
    <source>
        <dbReference type="EMBL" id="MXV13924.1"/>
    </source>
</evidence>
<name>A0A7K1XSI2_9SPHI</name>
<proteinExistence type="predicted"/>
<sequence length="241" mass="26849">MSTKICLLITLLFPLLIKAQTAEEVINKNIKYGGGAKLWKTVRTITSSGEYNYSGAKFPFRTYAQAPNLYKFVVPLQGKYYAQGFNGKNGWKIDAFKNETRPTTLTGSAARAMANEADVEIEPALVNYRLKGHRATLEAKTVVGGKNCFNVKLVRKTGETEHYFFDDSTFELRMKTAVAKNPEMGGEVISTTYSDYRNVSGLKFAFKSVSKMKDQTFLTITVDKVVLNVAIAANEFDKVTN</sequence>
<feature type="chain" id="PRO_5029819045" description="DUF3108 domain-containing protein" evidence="1">
    <location>
        <begin position="23"/>
        <end position="241"/>
    </location>
</feature>
<accession>A0A7K1XSI2</accession>
<reference evidence="2 3" key="1">
    <citation type="submission" date="2019-11" db="EMBL/GenBank/DDBJ databases">
        <title>Pedobacter sp. HMF7056 Genome sequencing and assembly.</title>
        <authorList>
            <person name="Kang H."/>
            <person name="Kim H."/>
            <person name="Joh K."/>
        </authorList>
    </citation>
    <scope>NUCLEOTIDE SEQUENCE [LARGE SCALE GENOMIC DNA]</scope>
    <source>
        <strain evidence="2 3">HMF7056</strain>
    </source>
</reference>
<evidence type="ECO:0008006" key="4">
    <source>
        <dbReference type="Google" id="ProtNLM"/>
    </source>
</evidence>